<sequence>MDAVIRLFWKEFRTQLPVSTALLFGVVLIEAIFVVFLRTSTPDLFLGTAIVASAGFAAACASLLFAGDAEEGHADWLRQLPISSGELILGKVGYGVGAVACFAAATFVVASVALRFANVEGVVRFYIPLSQALLSIAGCFLWGLFYSVLFRRPLIVMIAAALTSLLITGLCDTGYPSGQVVLGLTLAVLALVDLGLILLWRRREVWRSPVIRAKRSSIGLQSWMSLPLKWLVTRGPLEARGWTVLFWKEICGALVAVLALLPVLLIVQMLAHERPFRTVSLFALCPVVVMFGVLSFREEQRQSLMSFLSDRGISPARVWAVKSFIWFSAAVGVAAFMLAVDAVTAAPQVSWSVTTPFRPFGIPAFDPAQSSRGEGPRDDESVVRLCSVVGALFVGLFLVGQVVSCWVRRTVLAVSLASLGTVLFLIWVGMIINKDIPLSGAVWPVLIALMLAIWATRRAWMEQWSGWRLRVRQIAWIVIPFLGCAGFALASRGWQVPDTDPGFDWRAQAAAMDRFDKAWSVRWEHAVNGSLPGERSAIQAQGEAAAERARRREKAAKEFSAGTPWDAKALEAAAGSIDPLMTASVLEPSGFSIPRALTALEDSVFRNAVLLNSVPGGMTAPRPMLNGHLHRISNALAGVHDLQRQASSWSDLASCLRAEGRLLAALRAWAAQPEQDEALLDEALALIAGRVSPSDRPAGLTDDLALSAREMLKRRYVILRGFCTGEGRIGEAIVSQRKADGGPEARWFYSRLAAAERERVLRLLNWATLQELRMPFASLPELQTAGNAPATWENRQVDFARYAKTTPLLPPELADAAHIIPQGDTISAWQGFMIGVQQRRNLTAVAIALQRHRLLEGTFPVSLGDLASPLPHDPFTGQPFFFQSGLADAKPLEAAAVTSIPRKQPVLWSAIDSQTSNMTLYWMKVSERLQYQPQRVLVLPTNEDPILANLDWPLQQLPDPPDVVPMEGMMSGGEDLGNVPAAPEDL</sequence>
<evidence type="ECO:0000313" key="3">
    <source>
        <dbReference type="Proteomes" id="UP000315700"/>
    </source>
</evidence>
<feature type="transmembrane region" description="Helical" evidence="1">
    <location>
        <begin position="181"/>
        <end position="200"/>
    </location>
</feature>
<proteinExistence type="predicted"/>
<feature type="transmembrane region" description="Helical" evidence="1">
    <location>
        <begin position="276"/>
        <end position="297"/>
    </location>
</feature>
<feature type="transmembrane region" description="Helical" evidence="1">
    <location>
        <begin position="474"/>
        <end position="494"/>
    </location>
</feature>
<feature type="transmembrane region" description="Helical" evidence="1">
    <location>
        <begin position="436"/>
        <end position="454"/>
    </location>
</feature>
<keyword evidence="1" id="KW-0472">Membrane</keyword>
<evidence type="ECO:0008006" key="4">
    <source>
        <dbReference type="Google" id="ProtNLM"/>
    </source>
</evidence>
<evidence type="ECO:0000313" key="2">
    <source>
        <dbReference type="EMBL" id="QDT56061.1"/>
    </source>
</evidence>
<feature type="transmembrane region" description="Helical" evidence="1">
    <location>
        <begin position="21"/>
        <end position="38"/>
    </location>
</feature>
<feature type="transmembrane region" description="Helical" evidence="1">
    <location>
        <begin position="411"/>
        <end position="430"/>
    </location>
</feature>
<dbReference type="OrthoDB" id="223973at2"/>
<name>A0A517SIV3_9PLAN</name>
<feature type="transmembrane region" description="Helical" evidence="1">
    <location>
        <begin position="44"/>
        <end position="67"/>
    </location>
</feature>
<organism evidence="2 3">
    <name type="scientific">Caulifigura coniformis</name>
    <dbReference type="NCBI Taxonomy" id="2527983"/>
    <lineage>
        <taxon>Bacteria</taxon>
        <taxon>Pseudomonadati</taxon>
        <taxon>Planctomycetota</taxon>
        <taxon>Planctomycetia</taxon>
        <taxon>Planctomycetales</taxon>
        <taxon>Planctomycetaceae</taxon>
        <taxon>Caulifigura</taxon>
    </lineage>
</organism>
<dbReference type="Proteomes" id="UP000315700">
    <property type="component" value="Chromosome"/>
</dbReference>
<dbReference type="KEGG" id="ccos:Pan44_41110"/>
<keyword evidence="3" id="KW-1185">Reference proteome</keyword>
<keyword evidence="1" id="KW-0812">Transmembrane</keyword>
<protein>
    <recommendedName>
        <fullName evidence="4">ABC-2 family transporter protein</fullName>
    </recommendedName>
</protein>
<dbReference type="RefSeq" id="WP_145032847.1">
    <property type="nucleotide sequence ID" value="NZ_CP036271.1"/>
</dbReference>
<gene>
    <name evidence="2" type="ORF">Pan44_41110</name>
</gene>
<feature type="transmembrane region" description="Helical" evidence="1">
    <location>
        <begin position="88"/>
        <end position="113"/>
    </location>
</feature>
<dbReference type="EMBL" id="CP036271">
    <property type="protein sequence ID" value="QDT56061.1"/>
    <property type="molecule type" value="Genomic_DNA"/>
</dbReference>
<reference evidence="2 3" key="1">
    <citation type="submission" date="2019-02" db="EMBL/GenBank/DDBJ databases">
        <title>Deep-cultivation of Planctomycetes and their phenomic and genomic characterization uncovers novel biology.</title>
        <authorList>
            <person name="Wiegand S."/>
            <person name="Jogler M."/>
            <person name="Boedeker C."/>
            <person name="Pinto D."/>
            <person name="Vollmers J."/>
            <person name="Rivas-Marin E."/>
            <person name="Kohn T."/>
            <person name="Peeters S.H."/>
            <person name="Heuer A."/>
            <person name="Rast P."/>
            <person name="Oberbeckmann S."/>
            <person name="Bunk B."/>
            <person name="Jeske O."/>
            <person name="Meyerdierks A."/>
            <person name="Storesund J.E."/>
            <person name="Kallscheuer N."/>
            <person name="Luecker S."/>
            <person name="Lage O.M."/>
            <person name="Pohl T."/>
            <person name="Merkel B.J."/>
            <person name="Hornburger P."/>
            <person name="Mueller R.-W."/>
            <person name="Bruemmer F."/>
            <person name="Labrenz M."/>
            <person name="Spormann A.M."/>
            <person name="Op den Camp H."/>
            <person name="Overmann J."/>
            <person name="Amann R."/>
            <person name="Jetten M.S.M."/>
            <person name="Mascher T."/>
            <person name="Medema M.H."/>
            <person name="Devos D.P."/>
            <person name="Kaster A.-K."/>
            <person name="Ovreas L."/>
            <person name="Rohde M."/>
            <person name="Galperin M.Y."/>
            <person name="Jogler C."/>
        </authorList>
    </citation>
    <scope>NUCLEOTIDE SEQUENCE [LARGE SCALE GENOMIC DNA]</scope>
    <source>
        <strain evidence="2 3">Pan44</strain>
    </source>
</reference>
<feature type="transmembrane region" description="Helical" evidence="1">
    <location>
        <begin position="381"/>
        <end position="399"/>
    </location>
</feature>
<feature type="transmembrane region" description="Helical" evidence="1">
    <location>
        <begin position="250"/>
        <end position="270"/>
    </location>
</feature>
<dbReference type="InParanoid" id="A0A517SIV3"/>
<accession>A0A517SIV3</accession>
<dbReference type="AlphaFoldDB" id="A0A517SIV3"/>
<evidence type="ECO:0000256" key="1">
    <source>
        <dbReference type="SAM" id="Phobius"/>
    </source>
</evidence>
<feature type="transmembrane region" description="Helical" evidence="1">
    <location>
        <begin position="318"/>
        <end position="340"/>
    </location>
</feature>
<keyword evidence="1" id="KW-1133">Transmembrane helix</keyword>
<feature type="transmembrane region" description="Helical" evidence="1">
    <location>
        <begin position="125"/>
        <end position="147"/>
    </location>
</feature>